<dbReference type="OrthoDB" id="9767256at2"/>
<gene>
    <name evidence="4" type="ORF">CferDRAFT_1453</name>
</gene>
<dbReference type="GO" id="GO:0071949">
    <property type="term" value="F:FAD binding"/>
    <property type="evidence" value="ECO:0007669"/>
    <property type="project" value="InterPro"/>
</dbReference>
<dbReference type="Gene3D" id="3.30.465.10">
    <property type="match status" value="1"/>
</dbReference>
<dbReference type="InterPro" id="IPR016164">
    <property type="entry name" value="FAD-linked_Oxase-like_C"/>
</dbReference>
<dbReference type="Proteomes" id="UP000004162">
    <property type="component" value="Unassembled WGS sequence"/>
</dbReference>
<dbReference type="GO" id="GO:0051536">
    <property type="term" value="F:iron-sulfur cluster binding"/>
    <property type="evidence" value="ECO:0007669"/>
    <property type="project" value="InterPro"/>
</dbReference>
<dbReference type="Pfam" id="PF02913">
    <property type="entry name" value="FAD-oxidase_C"/>
    <property type="match status" value="2"/>
</dbReference>
<dbReference type="InterPro" id="IPR016169">
    <property type="entry name" value="FAD-bd_PCMH_sub2"/>
</dbReference>
<reference evidence="4 5" key="1">
    <citation type="submission" date="2006-07" db="EMBL/GenBank/DDBJ databases">
        <title>Annotation of the draft genome assembly of Chlorobium ferroxidans DSM 13031.</title>
        <authorList>
            <consortium name="US DOE Joint Genome Institute (JGI-ORNL)"/>
            <person name="Larimer F."/>
            <person name="Land M."/>
            <person name="Hauser L."/>
        </authorList>
    </citation>
    <scope>NUCLEOTIDE SEQUENCE [LARGE SCALE GENOMIC DNA]</scope>
    <source>
        <strain evidence="4 5">DSM 13031</strain>
    </source>
</reference>
<dbReference type="SUPFAM" id="SSF56176">
    <property type="entry name" value="FAD-binding/transporter-associated domain-like"/>
    <property type="match status" value="1"/>
</dbReference>
<evidence type="ECO:0000313" key="4">
    <source>
        <dbReference type="EMBL" id="EAT59305.1"/>
    </source>
</evidence>
<organism evidence="4 5">
    <name type="scientific">Chlorobium ferrooxidans DSM 13031</name>
    <dbReference type="NCBI Taxonomy" id="377431"/>
    <lineage>
        <taxon>Bacteria</taxon>
        <taxon>Pseudomonadati</taxon>
        <taxon>Chlorobiota</taxon>
        <taxon>Chlorobiia</taxon>
        <taxon>Chlorobiales</taxon>
        <taxon>Chlorobiaceae</taxon>
        <taxon>Chlorobium/Pelodictyon group</taxon>
        <taxon>Chlorobium</taxon>
    </lineage>
</organism>
<comment type="caution">
    <text evidence="4">The sequence shown here is derived from an EMBL/GenBank/DDBJ whole genome shotgun (WGS) entry which is preliminary data.</text>
</comment>
<dbReference type="PANTHER" id="PTHR42934:SF2">
    <property type="entry name" value="GLYCOLATE OXIDASE SUBUNIT GLCD"/>
    <property type="match status" value="1"/>
</dbReference>
<reference evidence="4 5" key="2">
    <citation type="submission" date="2006-07" db="EMBL/GenBank/DDBJ databases">
        <title>Sequencing of the draft genome and assembly of Chlorobium ferroxidans DSM 13031.</title>
        <authorList>
            <consortium name="US DOE Joint Genome Institute (JGI-PGF)"/>
            <person name="Copeland A."/>
            <person name="Lucas S."/>
            <person name="Lapidus A."/>
            <person name="Barry K."/>
            <person name="Glavina del Rio T."/>
            <person name="Dalin E."/>
            <person name="Tice H."/>
            <person name="Bruce D."/>
            <person name="Pitluck S."/>
            <person name="Richardson P."/>
        </authorList>
    </citation>
    <scope>NUCLEOTIDE SEQUENCE [LARGE SCALE GENOMIC DNA]</scope>
    <source>
        <strain evidence="4 5">DSM 13031</strain>
    </source>
</reference>
<keyword evidence="5" id="KW-1185">Reference proteome</keyword>
<dbReference type="Pfam" id="PF13183">
    <property type="entry name" value="Fer4_8"/>
    <property type="match status" value="1"/>
</dbReference>
<keyword evidence="1" id="KW-0285">Flavoprotein</keyword>
<dbReference type="Pfam" id="PF02754">
    <property type="entry name" value="CCG"/>
    <property type="match status" value="2"/>
</dbReference>
<dbReference type="InterPro" id="IPR016166">
    <property type="entry name" value="FAD-bd_PCMH"/>
</dbReference>
<dbReference type="GO" id="GO:0016491">
    <property type="term" value="F:oxidoreductase activity"/>
    <property type="evidence" value="ECO:0007669"/>
    <property type="project" value="UniProtKB-ARBA"/>
</dbReference>
<dbReference type="RefSeq" id="WP_006365959.1">
    <property type="nucleotide sequence ID" value="NZ_AASE01000005.1"/>
</dbReference>
<protein>
    <recommendedName>
        <fullName evidence="3">FAD-binding PCMH-type domain-containing protein</fullName>
    </recommendedName>
</protein>
<dbReference type="PANTHER" id="PTHR42934">
    <property type="entry name" value="GLYCOLATE OXIDASE SUBUNIT GLCD"/>
    <property type="match status" value="1"/>
</dbReference>
<dbReference type="SUPFAM" id="SSF55103">
    <property type="entry name" value="FAD-linked oxidases, C-terminal domain"/>
    <property type="match status" value="2"/>
</dbReference>
<dbReference type="InterPro" id="IPR036318">
    <property type="entry name" value="FAD-bd_PCMH-like_sf"/>
</dbReference>
<dbReference type="InterPro" id="IPR022153">
    <property type="entry name" value="DUF3683"/>
</dbReference>
<evidence type="ECO:0000313" key="5">
    <source>
        <dbReference type="Proteomes" id="UP000004162"/>
    </source>
</evidence>
<sequence>MTLMTGPESVIAAITAPREIPFNYTSAGDRQAISFLMGPEIVRLLDELRERRVTGRSARLMMGIIGEILIHRRNPFLFQELVDSPTRRRRLFERAFQELDTIAGSANGETRVTVIVAAVREQLERFRSAVKKTPELRRRLKRELGAVVGPGNVLFDPFSLAAHATDATDWRLHLPSAVVTPDEESQVAPLITAIAGMGLNIIPRGAGTGLTGGAVPLRSRCVIINMEKLNRIRGISVRDFTLDNGMSAEASVIEVEAGVVTEKAMEEADEHGLVFATDPTSEWSCTVGGNIAENAGGKMAVRWGTCIDNLLEWRMAMPSGENWTVKRVDHRLRKILHEDRVTFEVWSDSGTQLECIELLGTDIRKKGLWKDITNKALGGVPGLQKEGTDGVITSAVFVLYPRYPEKKTLCLEFFGPDMDEASRVIVELSKIFPLLSENREALLALEHFDDEYIRAIDYKVKAPRAQTPKAVLLIDIAGNSPEEVKSGVSRVESLLEHHPNTLMFEAGDSAEAVRFWADRKKLGAIARRTNAFKLNEDIVIPLEALAEFSRFIDELNIAEERYAQRRFVKRAAEILSTSKVKDDDSRFASKIPAGVELCGLFDEKIGSLSPEALRMHTIIDELRRELGELVQGYPDIESALDGAYHQVRDRRIVLATHMHAGDGNVHVNVPVLSNDRPMLERADKVIDRVMEKVVALGGVVSGEHGIGVTKLKYLDKAIVEELRAYRLKVDPKGMMNPGKLDDFEALEHIFTPSFNLLELEAHILKRAQIEELSKKVNYCIRCGKCKTDCCVYYPARGMFYHPRNKNLAIGSLIEALLFDAQRERTTDFDLLKWLEEIADHCTICHKCLKPCPVDIDTGEVSVLEREILSEWGFKHSSPVTELTLSYLNSRSPAFNSLFRKTVLRAGGMAQRAAHRLSAPLQPENDPPALYPLRLLRSAVPPVPEDTLRDLLPECGPDQVLVFEPAGEVKGNIFYFPGCGSERLNSTISMAAIHLLLELGTRVVLPPPFLCCGFPAHVNAKSDQYSSMVLRNTVLFSQIREMFSYLDFDACVVTCGTCMEGLDAIETGKLFGGKIIDVAAYGIEKGLKLDAQGEYLYHAPCHDSLNGKAAETLGAIGGFSRVTPVPHCCSEAGTLSLSRPDITDSMLHRKRDAIQETREHTASTIILTNCPSCVQGLGRNLDLGIEPLHIVVALAEKLSGPGWRDLMLNQASKASRVTF</sequence>
<proteinExistence type="predicted"/>
<dbReference type="InterPro" id="IPR004113">
    <property type="entry name" value="FAD-bd_oxidored_4_C"/>
</dbReference>
<dbReference type="InterPro" id="IPR009051">
    <property type="entry name" value="Helical_ferredxn"/>
</dbReference>
<dbReference type="EMBL" id="AASE01000005">
    <property type="protein sequence ID" value="EAT59305.1"/>
    <property type="molecule type" value="Genomic_DNA"/>
</dbReference>
<dbReference type="Gene3D" id="3.30.70.2740">
    <property type="match status" value="1"/>
</dbReference>
<dbReference type="InterPro" id="IPR006094">
    <property type="entry name" value="Oxid_FAD_bind_N"/>
</dbReference>
<dbReference type="InterPro" id="IPR004017">
    <property type="entry name" value="Cys_rich_dom"/>
</dbReference>
<name>Q0YSU1_9CHLB</name>
<dbReference type="Pfam" id="PF01565">
    <property type="entry name" value="FAD_binding_4"/>
    <property type="match status" value="1"/>
</dbReference>
<evidence type="ECO:0000256" key="2">
    <source>
        <dbReference type="ARBA" id="ARBA00022827"/>
    </source>
</evidence>
<evidence type="ECO:0000259" key="3">
    <source>
        <dbReference type="PROSITE" id="PS51387"/>
    </source>
</evidence>
<accession>Q0YSU1</accession>
<evidence type="ECO:0000256" key="1">
    <source>
        <dbReference type="ARBA" id="ARBA00022630"/>
    </source>
</evidence>
<dbReference type="Gene3D" id="1.10.1060.10">
    <property type="entry name" value="Alpha-helical ferredoxin"/>
    <property type="match status" value="1"/>
</dbReference>
<keyword evidence="2" id="KW-0274">FAD</keyword>
<dbReference type="AlphaFoldDB" id="Q0YSU1"/>
<dbReference type="SUPFAM" id="SSF46548">
    <property type="entry name" value="alpha-helical ferredoxin"/>
    <property type="match status" value="1"/>
</dbReference>
<dbReference type="Pfam" id="PF12447">
    <property type="entry name" value="DUF3683"/>
    <property type="match status" value="1"/>
</dbReference>
<dbReference type="InterPro" id="IPR051914">
    <property type="entry name" value="FAD-linked_OxidoTrans_Type4"/>
</dbReference>
<dbReference type="PROSITE" id="PS51387">
    <property type="entry name" value="FAD_PCMH"/>
    <property type="match status" value="1"/>
</dbReference>
<dbReference type="InterPro" id="IPR017896">
    <property type="entry name" value="4Fe4S_Fe-S-bd"/>
</dbReference>
<feature type="domain" description="FAD-binding PCMH-type" evidence="3">
    <location>
        <begin position="171"/>
        <end position="402"/>
    </location>
</feature>